<dbReference type="PANTHER" id="PTHR43201">
    <property type="entry name" value="ACYL-COA SYNTHETASE"/>
    <property type="match status" value="1"/>
</dbReference>
<dbReference type="Proteomes" id="UP000250086">
    <property type="component" value="Unassembled WGS sequence"/>
</dbReference>
<dbReference type="InterPro" id="IPR042099">
    <property type="entry name" value="ANL_N_sf"/>
</dbReference>
<evidence type="ECO:0000313" key="5">
    <source>
        <dbReference type="Proteomes" id="UP000250086"/>
    </source>
</evidence>
<evidence type="ECO:0000256" key="2">
    <source>
        <dbReference type="ARBA" id="ARBA00022598"/>
    </source>
</evidence>
<sequence length="364" mass="40739">MKGLYINDTFYSAQSLKGSDSRPSALYAKAPEDSFLQKLALFYQDFLNQNPCMQVKTSGSTGTPKLMSVKKEYMQNSARATLNYLKLKADDSALLCMPLDYIAGKMMALRALLGELKLYTANPGRDPFLNIDYPHHFDFIAITTMQAACILENDESLERLFACKNTIIGGGPLNADVAAILQKSPNAIYQSYAMTETLSHIALLDIRHDGDIYTLFDNVKLSLSQNGTAIIQARHLCDEDIVCNDLIELIDDRHFRVTGRIDNVINTGGIKVLAEDLEKALYGFSKRSFAISKVAHNVYGHQIVLVIEGSSSDFTDNKALEAKIEALPRYHRPKHTVFIDKIPMTETYKIKRKELEALVNKILL</sequence>
<keyword evidence="2 4" id="KW-0436">Ligase</keyword>
<organism evidence="4 5">
    <name type="scientific">Anaerobiospirillum thomasii</name>
    <dbReference type="NCBI Taxonomy" id="179995"/>
    <lineage>
        <taxon>Bacteria</taxon>
        <taxon>Pseudomonadati</taxon>
        <taxon>Pseudomonadota</taxon>
        <taxon>Gammaproteobacteria</taxon>
        <taxon>Aeromonadales</taxon>
        <taxon>Succinivibrionaceae</taxon>
        <taxon>Anaerobiospirillum</taxon>
    </lineage>
</organism>
<evidence type="ECO:0000259" key="3">
    <source>
        <dbReference type="Pfam" id="PF00501"/>
    </source>
</evidence>
<dbReference type="SUPFAM" id="SSF56801">
    <property type="entry name" value="Acetyl-CoA synthetase-like"/>
    <property type="match status" value="1"/>
</dbReference>
<evidence type="ECO:0000313" key="4">
    <source>
        <dbReference type="EMBL" id="SPT70130.1"/>
    </source>
</evidence>
<dbReference type="EMBL" id="UAPV01000001">
    <property type="protein sequence ID" value="SPT70130.1"/>
    <property type="molecule type" value="Genomic_DNA"/>
</dbReference>
<comment type="similarity">
    <text evidence="1">Belongs to the ATP-dependent AMP-binding enzyme family.</text>
</comment>
<dbReference type="GO" id="GO:0006631">
    <property type="term" value="P:fatty acid metabolic process"/>
    <property type="evidence" value="ECO:0007669"/>
    <property type="project" value="TreeGrafter"/>
</dbReference>
<feature type="domain" description="AMP-dependent synthetase/ligase" evidence="3">
    <location>
        <begin position="55"/>
        <end position="207"/>
    </location>
</feature>
<dbReference type="GO" id="GO:0031956">
    <property type="term" value="F:medium-chain fatty acid-CoA ligase activity"/>
    <property type="evidence" value="ECO:0007669"/>
    <property type="project" value="TreeGrafter"/>
</dbReference>
<name>A0A2X0VQV2_9GAMM</name>
<reference evidence="4 5" key="1">
    <citation type="submission" date="2018-06" db="EMBL/GenBank/DDBJ databases">
        <authorList>
            <consortium name="Pathogen Informatics"/>
            <person name="Doyle S."/>
        </authorList>
    </citation>
    <scope>NUCLEOTIDE SEQUENCE [LARGE SCALE GENOMIC DNA]</scope>
    <source>
        <strain evidence="4 5">NCTC13093</strain>
    </source>
</reference>
<dbReference type="Pfam" id="PF00501">
    <property type="entry name" value="AMP-binding"/>
    <property type="match status" value="1"/>
</dbReference>
<dbReference type="PANTHER" id="PTHR43201:SF5">
    <property type="entry name" value="MEDIUM-CHAIN ACYL-COA LIGASE ACSF2, MITOCHONDRIAL"/>
    <property type="match status" value="1"/>
</dbReference>
<dbReference type="Gene3D" id="3.40.50.12780">
    <property type="entry name" value="N-terminal domain of ligase-like"/>
    <property type="match status" value="1"/>
</dbReference>
<dbReference type="InterPro" id="IPR000873">
    <property type="entry name" value="AMP-dep_synth/lig_dom"/>
</dbReference>
<dbReference type="EC" id="6.2.1.26" evidence="4"/>
<accession>A0A2X0VQV2</accession>
<dbReference type="AlphaFoldDB" id="A0A2X0VQV2"/>
<dbReference type="RefSeq" id="WP_113744243.1">
    <property type="nucleotide sequence ID" value="NZ_UAPV01000001.1"/>
</dbReference>
<protein>
    <submittedName>
        <fullName evidence="4">2-succinylbenzoate--CoA ligase</fullName>
        <ecNumber evidence="4">6.2.1.26</ecNumber>
    </submittedName>
</protein>
<dbReference type="InterPro" id="IPR045851">
    <property type="entry name" value="AMP-bd_C_sf"/>
</dbReference>
<proteinExistence type="inferred from homology"/>
<dbReference type="GO" id="GO:0008756">
    <property type="term" value="F:o-succinylbenzoate-CoA ligase activity"/>
    <property type="evidence" value="ECO:0007669"/>
    <property type="project" value="UniProtKB-EC"/>
</dbReference>
<keyword evidence="5" id="KW-1185">Reference proteome</keyword>
<gene>
    <name evidence="4" type="primary">menE_2</name>
    <name evidence="4" type="ORF">NCTC13093_01535</name>
</gene>
<evidence type="ECO:0000256" key="1">
    <source>
        <dbReference type="ARBA" id="ARBA00006432"/>
    </source>
</evidence>
<dbReference type="Gene3D" id="3.30.300.30">
    <property type="match status" value="1"/>
</dbReference>